<keyword evidence="2" id="KW-1185">Reference proteome</keyword>
<protein>
    <submittedName>
        <fullName evidence="1">Uncharacterized protein</fullName>
    </submittedName>
</protein>
<dbReference type="Proteomes" id="UP001057402">
    <property type="component" value="Chromosome 8"/>
</dbReference>
<comment type="caution">
    <text evidence="1">The sequence shown here is derived from an EMBL/GenBank/DDBJ whole genome shotgun (WGS) entry which is preliminary data.</text>
</comment>
<proteinExistence type="predicted"/>
<name>A0ACB9N7A3_9MYRT</name>
<dbReference type="EMBL" id="CM042887">
    <property type="protein sequence ID" value="KAI4330275.1"/>
    <property type="molecule type" value="Genomic_DNA"/>
</dbReference>
<evidence type="ECO:0000313" key="2">
    <source>
        <dbReference type="Proteomes" id="UP001057402"/>
    </source>
</evidence>
<gene>
    <name evidence="1" type="ORF">MLD38_028575</name>
</gene>
<accession>A0ACB9N7A3</accession>
<evidence type="ECO:0000313" key="1">
    <source>
        <dbReference type="EMBL" id="KAI4330275.1"/>
    </source>
</evidence>
<reference evidence="2" key="1">
    <citation type="journal article" date="2023" name="Front. Plant Sci.">
        <title>Chromosomal-level genome assembly of Melastoma candidum provides insights into trichome evolution.</title>
        <authorList>
            <person name="Zhong Y."/>
            <person name="Wu W."/>
            <person name="Sun C."/>
            <person name="Zou P."/>
            <person name="Liu Y."/>
            <person name="Dai S."/>
            <person name="Zhou R."/>
        </authorList>
    </citation>
    <scope>NUCLEOTIDE SEQUENCE [LARGE SCALE GENOMIC DNA]</scope>
</reference>
<organism evidence="1 2">
    <name type="scientific">Melastoma candidum</name>
    <dbReference type="NCBI Taxonomy" id="119954"/>
    <lineage>
        <taxon>Eukaryota</taxon>
        <taxon>Viridiplantae</taxon>
        <taxon>Streptophyta</taxon>
        <taxon>Embryophyta</taxon>
        <taxon>Tracheophyta</taxon>
        <taxon>Spermatophyta</taxon>
        <taxon>Magnoliopsida</taxon>
        <taxon>eudicotyledons</taxon>
        <taxon>Gunneridae</taxon>
        <taxon>Pentapetalae</taxon>
        <taxon>rosids</taxon>
        <taxon>malvids</taxon>
        <taxon>Myrtales</taxon>
        <taxon>Melastomataceae</taxon>
        <taxon>Melastomatoideae</taxon>
        <taxon>Melastomateae</taxon>
        <taxon>Melastoma</taxon>
    </lineage>
</organism>
<sequence length="114" mass="12269">MIQAGVDHTGVTTEMPVPLPLTLLVSSQGYVVGKLAKTTFQVRVACNITMDPENIIVTTPLTQNIKHGRKTVAGTSPSYCLILCISLLPKTAVQLLGDCHHKTNFIAPLQFILA</sequence>